<evidence type="ECO:0000256" key="4">
    <source>
        <dbReference type="ARBA" id="ARBA00022859"/>
    </source>
</evidence>
<keyword evidence="4" id="KW-0391">Immunity</keyword>
<dbReference type="InterPro" id="IPR025307">
    <property type="entry name" value="FIIND_dom"/>
</dbReference>
<dbReference type="InterPro" id="IPR051249">
    <property type="entry name" value="NLRP_Inflammasome"/>
</dbReference>
<evidence type="ECO:0000256" key="1">
    <source>
        <dbReference type="ARBA" id="ARBA00004514"/>
    </source>
</evidence>
<feature type="domain" description="FIIND" evidence="6">
    <location>
        <begin position="1"/>
        <end position="92"/>
    </location>
</feature>
<proteinExistence type="predicted"/>
<evidence type="ECO:0000313" key="8">
    <source>
        <dbReference type="Proteomes" id="UP000052978"/>
    </source>
</evidence>
<keyword evidence="2" id="KW-0963">Cytoplasm</keyword>
<evidence type="ECO:0000259" key="6">
    <source>
        <dbReference type="PROSITE" id="PS51830"/>
    </source>
</evidence>
<gene>
    <name evidence="7" type="ORF">D623_10001248</name>
</gene>
<keyword evidence="8" id="KW-1185">Reference proteome</keyword>
<protein>
    <submittedName>
        <fullName evidence="7">NACHT, LRR and PYD domains-containing protein 1</fullName>
    </submittedName>
</protein>
<feature type="compositionally biased region" description="Polar residues" evidence="5">
    <location>
        <begin position="24"/>
        <end position="34"/>
    </location>
</feature>
<organism evidence="7 8">
    <name type="scientific">Myotis brandtii</name>
    <name type="common">Brandt's bat</name>
    <dbReference type="NCBI Taxonomy" id="109478"/>
    <lineage>
        <taxon>Eukaryota</taxon>
        <taxon>Metazoa</taxon>
        <taxon>Chordata</taxon>
        <taxon>Craniata</taxon>
        <taxon>Vertebrata</taxon>
        <taxon>Euteleostomi</taxon>
        <taxon>Mammalia</taxon>
        <taxon>Eutheria</taxon>
        <taxon>Laurasiatheria</taxon>
        <taxon>Chiroptera</taxon>
        <taxon>Yangochiroptera</taxon>
        <taxon>Vespertilionidae</taxon>
        <taxon>Myotis</taxon>
    </lineage>
</organism>
<dbReference type="GO" id="GO:0045087">
    <property type="term" value="P:innate immune response"/>
    <property type="evidence" value="ECO:0007669"/>
    <property type="project" value="UniProtKB-KW"/>
</dbReference>
<name>S7N2K1_MYOBR</name>
<sequence length="92" mass="10133">MTNSVSRNSSETITKMVPGGGQTSDGTSPPQWQRSESEPVTIEIEFCAWDQFLDRIVPWHSWMVAGPLFDIKAEPGAVAAVYLPHFIALQGE</sequence>
<accession>S7N2K1</accession>
<dbReference type="EMBL" id="KE162963">
    <property type="protein sequence ID" value="EPQ10220.1"/>
    <property type="molecule type" value="Genomic_DNA"/>
</dbReference>
<feature type="compositionally biased region" description="Polar residues" evidence="5">
    <location>
        <begin position="1"/>
        <end position="13"/>
    </location>
</feature>
<evidence type="ECO:0000313" key="7">
    <source>
        <dbReference type="EMBL" id="EPQ10220.1"/>
    </source>
</evidence>
<evidence type="ECO:0000256" key="5">
    <source>
        <dbReference type="SAM" id="MobiDB-lite"/>
    </source>
</evidence>
<dbReference type="PROSITE" id="PS51830">
    <property type="entry name" value="FIIND"/>
    <property type="match status" value="1"/>
</dbReference>
<dbReference type="PANTHER" id="PTHR46985">
    <property type="entry name" value="NACHT, LRR AND PYD DOMAINS-CONTAINING PROTEIN 1"/>
    <property type="match status" value="1"/>
</dbReference>
<dbReference type="Proteomes" id="UP000052978">
    <property type="component" value="Unassembled WGS sequence"/>
</dbReference>
<dbReference type="PANTHER" id="PTHR46985:SF3">
    <property type="entry name" value="NACHT, LRR AND PYD DOMAINS-CONTAINING PROTEIN 1"/>
    <property type="match status" value="1"/>
</dbReference>
<evidence type="ECO:0000256" key="3">
    <source>
        <dbReference type="ARBA" id="ARBA00022588"/>
    </source>
</evidence>
<comment type="subcellular location">
    <subcellularLocation>
        <location evidence="1">Cytoplasm</location>
        <location evidence="1">Cytosol</location>
    </subcellularLocation>
</comment>
<keyword evidence="3" id="KW-0399">Innate immunity</keyword>
<dbReference type="Pfam" id="PF13553">
    <property type="entry name" value="FIIND"/>
    <property type="match status" value="1"/>
</dbReference>
<reference evidence="7 8" key="1">
    <citation type="journal article" date="2013" name="Nat. Commun.">
        <title>Genome analysis reveals insights into physiology and longevity of the Brandt's bat Myotis brandtii.</title>
        <authorList>
            <person name="Seim I."/>
            <person name="Fang X."/>
            <person name="Xiong Z."/>
            <person name="Lobanov A.V."/>
            <person name="Huang Z."/>
            <person name="Ma S."/>
            <person name="Feng Y."/>
            <person name="Turanov A.A."/>
            <person name="Zhu Y."/>
            <person name="Lenz T.L."/>
            <person name="Gerashchenko M.V."/>
            <person name="Fan D."/>
            <person name="Hee Yim S."/>
            <person name="Yao X."/>
            <person name="Jordan D."/>
            <person name="Xiong Y."/>
            <person name="Ma Y."/>
            <person name="Lyapunov A.N."/>
            <person name="Chen G."/>
            <person name="Kulakova O.I."/>
            <person name="Sun Y."/>
            <person name="Lee S.G."/>
            <person name="Bronson R.T."/>
            <person name="Moskalev A.A."/>
            <person name="Sunyaev S.R."/>
            <person name="Zhang G."/>
            <person name="Krogh A."/>
            <person name="Wang J."/>
            <person name="Gladyshev V.N."/>
        </authorList>
    </citation>
    <scope>NUCLEOTIDE SEQUENCE [LARGE SCALE GENOMIC DNA]</scope>
</reference>
<feature type="region of interest" description="Disordered" evidence="5">
    <location>
        <begin position="1"/>
        <end position="37"/>
    </location>
</feature>
<dbReference type="GO" id="GO:0061702">
    <property type="term" value="C:canonical inflammasome complex"/>
    <property type="evidence" value="ECO:0007669"/>
    <property type="project" value="TreeGrafter"/>
</dbReference>
<evidence type="ECO:0000256" key="2">
    <source>
        <dbReference type="ARBA" id="ARBA00022490"/>
    </source>
</evidence>
<dbReference type="AlphaFoldDB" id="S7N2K1"/>